<feature type="domain" description="TRAP C4-dicarboxylate transport system permease DctM subunit" evidence="8">
    <location>
        <begin position="8"/>
        <end position="415"/>
    </location>
</feature>
<dbReference type="GO" id="GO:0022857">
    <property type="term" value="F:transmembrane transporter activity"/>
    <property type="evidence" value="ECO:0007669"/>
    <property type="project" value="UniProtKB-UniRule"/>
</dbReference>
<dbReference type="PANTHER" id="PTHR33362">
    <property type="entry name" value="SIALIC ACID TRAP TRANSPORTER PERMEASE PROTEIN SIAT-RELATED"/>
    <property type="match status" value="1"/>
</dbReference>
<feature type="transmembrane region" description="Helical" evidence="7">
    <location>
        <begin position="7"/>
        <end position="32"/>
    </location>
</feature>
<sequence>MAPAIGISFLLFLIIALPVAFVLGMSGTVGILMGEGGSELLPALPQVIFNTLNSFSFLTIPLFVFAGSIMAEGGVAKSLMELASVTLGRGRGGLGTSMIASTLMFSGISGSSSADTAAIGKITIPSMKEQGYPLPFATAVLAAAGGTAALVPPSNDFILIGIVANISIAGLFAAGIIPAIVNATGLAGYVVYQSRKHGYGRIAGSFSLRGVVLAILKATPAIIMMAIILGGIVGGLFTPTEAAAVAVAYGMLVTAFWYRSLTLEKLVAIFRETIMISGVVLFVISMGAVLGYALTIFQVPGQLAEALSFIESKFVFLLLVQILFFIMGMFMDTTPAILILMPILTPMAVARGVEPIHFGILVETNIALGFATPPVGSCLFTACAVAKVPIEAVIKPLVPMILVLTATMMVITYFEDFSMFLPRLFNLVD</sequence>
<feature type="transmembrane region" description="Helical" evidence="7">
    <location>
        <begin position="131"/>
        <end position="151"/>
    </location>
</feature>
<dbReference type="NCBIfam" id="TIGR00786">
    <property type="entry name" value="dctM"/>
    <property type="match status" value="1"/>
</dbReference>
<feature type="transmembrane region" description="Helical" evidence="7">
    <location>
        <begin position="52"/>
        <end position="71"/>
    </location>
</feature>
<evidence type="ECO:0000256" key="4">
    <source>
        <dbReference type="ARBA" id="ARBA00022692"/>
    </source>
</evidence>
<keyword evidence="7" id="KW-0813">Transport</keyword>
<dbReference type="InterPro" id="IPR004681">
    <property type="entry name" value="TRAP_DctM"/>
</dbReference>
<comment type="subcellular location">
    <subcellularLocation>
        <location evidence="1 7">Cell inner membrane</location>
        <topology evidence="1 7">Multi-pass membrane protein</topology>
    </subcellularLocation>
</comment>
<dbReference type="Pfam" id="PF06808">
    <property type="entry name" value="DctM"/>
    <property type="match status" value="1"/>
</dbReference>
<evidence type="ECO:0000256" key="1">
    <source>
        <dbReference type="ARBA" id="ARBA00004429"/>
    </source>
</evidence>
<keyword evidence="2" id="KW-1003">Cell membrane</keyword>
<name>A0A6S6QPB3_9HYPH</name>
<gene>
    <name evidence="9" type="ORF">IZ6_03600</name>
</gene>
<keyword evidence="4 7" id="KW-0812">Transmembrane</keyword>
<evidence type="ECO:0000256" key="6">
    <source>
        <dbReference type="ARBA" id="ARBA00023136"/>
    </source>
</evidence>
<dbReference type="PANTHER" id="PTHR33362:SF2">
    <property type="entry name" value="TRAP TRANSPORTER LARGE PERMEASE PROTEIN"/>
    <property type="match status" value="1"/>
</dbReference>
<reference evidence="9 10" key="1">
    <citation type="submission" date="2020-08" db="EMBL/GenBank/DDBJ databases">
        <title>Genome sequence of Rhizobiales bacterium strain IZ6.</title>
        <authorList>
            <person name="Nakai R."/>
            <person name="Naganuma T."/>
        </authorList>
    </citation>
    <scope>NUCLEOTIDE SEQUENCE [LARGE SCALE GENOMIC DNA]</scope>
    <source>
        <strain evidence="9 10">IZ6</strain>
    </source>
</reference>
<comment type="caution">
    <text evidence="7">Lacks conserved residue(s) required for the propagation of feature annotation.</text>
</comment>
<evidence type="ECO:0000256" key="5">
    <source>
        <dbReference type="ARBA" id="ARBA00022989"/>
    </source>
</evidence>
<keyword evidence="5 7" id="KW-1133">Transmembrane helix</keyword>
<dbReference type="RefSeq" id="WP_222876323.1">
    <property type="nucleotide sequence ID" value="NZ_AP023361.1"/>
</dbReference>
<organism evidence="9 10">
    <name type="scientific">Terrihabitans soli</name>
    <dbReference type="NCBI Taxonomy" id="708113"/>
    <lineage>
        <taxon>Bacteria</taxon>
        <taxon>Pseudomonadati</taxon>
        <taxon>Pseudomonadota</taxon>
        <taxon>Alphaproteobacteria</taxon>
        <taxon>Hyphomicrobiales</taxon>
        <taxon>Terrihabitans</taxon>
    </lineage>
</organism>
<feature type="transmembrane region" description="Helical" evidence="7">
    <location>
        <begin position="273"/>
        <end position="294"/>
    </location>
</feature>
<evidence type="ECO:0000256" key="7">
    <source>
        <dbReference type="RuleBase" id="RU369079"/>
    </source>
</evidence>
<feature type="transmembrane region" description="Helical" evidence="7">
    <location>
        <begin position="157"/>
        <end position="190"/>
    </location>
</feature>
<dbReference type="GO" id="GO:0005886">
    <property type="term" value="C:plasma membrane"/>
    <property type="evidence" value="ECO:0007669"/>
    <property type="project" value="UniProtKB-SubCell"/>
</dbReference>
<accession>A0A6S6QPB3</accession>
<feature type="transmembrane region" description="Helical" evidence="7">
    <location>
        <begin position="314"/>
        <end position="341"/>
    </location>
</feature>
<feature type="transmembrane region" description="Helical" evidence="7">
    <location>
        <begin position="397"/>
        <end position="414"/>
    </location>
</feature>
<comment type="similarity">
    <text evidence="7">Belongs to the TRAP transporter large permease family.</text>
</comment>
<evidence type="ECO:0000259" key="8">
    <source>
        <dbReference type="Pfam" id="PF06808"/>
    </source>
</evidence>
<keyword evidence="10" id="KW-1185">Reference proteome</keyword>
<feature type="transmembrane region" description="Helical" evidence="7">
    <location>
        <begin position="211"/>
        <end position="237"/>
    </location>
</feature>
<protein>
    <recommendedName>
        <fullName evidence="7">TRAP transporter large permease protein</fullName>
    </recommendedName>
</protein>
<keyword evidence="3 7" id="KW-0997">Cell inner membrane</keyword>
<evidence type="ECO:0000256" key="3">
    <source>
        <dbReference type="ARBA" id="ARBA00022519"/>
    </source>
</evidence>
<dbReference type="KEGG" id="tso:IZ6_03600"/>
<evidence type="ECO:0000313" key="10">
    <source>
        <dbReference type="Proteomes" id="UP000515317"/>
    </source>
</evidence>
<dbReference type="InterPro" id="IPR010656">
    <property type="entry name" value="DctM"/>
</dbReference>
<feature type="transmembrane region" description="Helical" evidence="7">
    <location>
        <begin position="243"/>
        <end position="261"/>
    </location>
</feature>
<dbReference type="Proteomes" id="UP000515317">
    <property type="component" value="Chromosome"/>
</dbReference>
<evidence type="ECO:0000313" key="9">
    <source>
        <dbReference type="EMBL" id="BCJ89625.1"/>
    </source>
</evidence>
<comment type="subunit">
    <text evidence="7">The complex comprises the extracytoplasmic solute receptor protein and the two transmembrane proteins.</text>
</comment>
<dbReference type="EMBL" id="AP023361">
    <property type="protein sequence ID" value="BCJ89625.1"/>
    <property type="molecule type" value="Genomic_DNA"/>
</dbReference>
<comment type="function">
    <text evidence="7">Part of the tripartite ATP-independent periplasmic (TRAP) transport system.</text>
</comment>
<dbReference type="AlphaFoldDB" id="A0A6S6QPB3"/>
<dbReference type="PIRSF" id="PIRSF006066">
    <property type="entry name" value="HI0050"/>
    <property type="match status" value="1"/>
</dbReference>
<proteinExistence type="inferred from homology"/>
<evidence type="ECO:0000256" key="2">
    <source>
        <dbReference type="ARBA" id="ARBA00022475"/>
    </source>
</evidence>
<keyword evidence="6 7" id="KW-0472">Membrane</keyword>